<organism evidence="2 3">
    <name type="scientific">Prunus dulcis</name>
    <name type="common">Almond</name>
    <name type="synonym">Amygdalus dulcis</name>
    <dbReference type="NCBI Taxonomy" id="3755"/>
    <lineage>
        <taxon>Eukaryota</taxon>
        <taxon>Viridiplantae</taxon>
        <taxon>Streptophyta</taxon>
        <taxon>Embryophyta</taxon>
        <taxon>Tracheophyta</taxon>
        <taxon>Spermatophyta</taxon>
        <taxon>Magnoliopsida</taxon>
        <taxon>eudicotyledons</taxon>
        <taxon>Gunneridae</taxon>
        <taxon>Pentapetalae</taxon>
        <taxon>rosids</taxon>
        <taxon>fabids</taxon>
        <taxon>Rosales</taxon>
        <taxon>Rosaceae</taxon>
        <taxon>Amygdaloideae</taxon>
        <taxon>Amygdaleae</taxon>
        <taxon>Prunus</taxon>
    </lineage>
</organism>
<feature type="region of interest" description="Disordered" evidence="1">
    <location>
        <begin position="1"/>
        <end position="69"/>
    </location>
</feature>
<evidence type="ECO:0000256" key="1">
    <source>
        <dbReference type="SAM" id="MobiDB-lite"/>
    </source>
</evidence>
<keyword evidence="3" id="KW-1185">Reference proteome</keyword>
<reference evidence="2 3" key="1">
    <citation type="journal article" date="2022" name="G3 (Bethesda)">
        <title>Whole-genome sequence and methylome profiling of the almond [Prunus dulcis (Mill.) D.A. Webb] cultivar 'Nonpareil'.</title>
        <authorList>
            <person name="D'Amico-Willman K.M."/>
            <person name="Ouma W.Z."/>
            <person name="Meulia T."/>
            <person name="Sideli G.M."/>
            <person name="Gradziel T.M."/>
            <person name="Fresnedo-Ramirez J."/>
        </authorList>
    </citation>
    <scope>NUCLEOTIDE SEQUENCE [LARGE SCALE GENOMIC DNA]</scope>
    <source>
        <strain evidence="2">Clone GOH B32 T37-40</strain>
    </source>
</reference>
<proteinExistence type="predicted"/>
<dbReference type="EMBL" id="JAJFAZ020000005">
    <property type="protein sequence ID" value="KAI5329628.1"/>
    <property type="molecule type" value="Genomic_DNA"/>
</dbReference>
<evidence type="ECO:0000313" key="2">
    <source>
        <dbReference type="EMBL" id="KAI5329628.1"/>
    </source>
</evidence>
<feature type="region of interest" description="Disordered" evidence="1">
    <location>
        <begin position="179"/>
        <end position="212"/>
    </location>
</feature>
<dbReference type="AlphaFoldDB" id="A0AAD4VR24"/>
<feature type="compositionally biased region" description="Polar residues" evidence="1">
    <location>
        <begin position="184"/>
        <end position="205"/>
    </location>
</feature>
<sequence>MIKPEYDQPLAAQHDQPLALQPEPPAVLPYRPRRMDPNPFPPPARGRRGRGGNNLFANHDRNRPGANWRNHLDIEEQEGHREEPPPRPYRAEPRIDYIQPEQGQNLPPVNALNDIGALQRIIREIMEPEARRGEMPTYRKPYLAYIDQIPLPPGFKVPNFTLFNGEDPHASSVEHIGRSAEYLKSQSSTDRPRRVQSSPNWNPPSRQKRSSGHRLSFLESACIFIIL</sequence>
<comment type="caution">
    <text evidence="2">The sequence shown here is derived from an EMBL/GenBank/DDBJ whole genome shotgun (WGS) entry which is preliminary data.</text>
</comment>
<name>A0AAD4VR24_PRUDU</name>
<gene>
    <name evidence="2" type="ORF">L3X38_029025</name>
</gene>
<protein>
    <submittedName>
        <fullName evidence="2">Uncharacterized protein</fullName>
    </submittedName>
</protein>
<evidence type="ECO:0000313" key="3">
    <source>
        <dbReference type="Proteomes" id="UP001054821"/>
    </source>
</evidence>
<accession>A0AAD4VR24</accession>
<dbReference type="Proteomes" id="UP001054821">
    <property type="component" value="Chromosome 5"/>
</dbReference>